<protein>
    <submittedName>
        <fullName evidence="1">NAD(P)H-quinone oxidoreductase</fullName>
    </submittedName>
</protein>
<comment type="caution">
    <text evidence="1">The sequence shown here is derived from an EMBL/GenBank/DDBJ whole genome shotgun (WGS) entry which is preliminary data.</text>
</comment>
<reference evidence="1 2" key="1">
    <citation type="journal article" date="2016" name="ISME J.">
        <title>Integrated multi-omics analyses reveal the biochemical mechanisms and phylogenetic relevance of anaerobic androgen biodegradation in the environment.</title>
        <authorList>
            <person name="Yang F.C."/>
            <person name="Chen Y.L."/>
            <person name="Tang S.L."/>
            <person name="Yu C.P."/>
            <person name="Wang P.H."/>
            <person name="Ismail W."/>
            <person name="Wang C.H."/>
            <person name="Ding J.Y."/>
            <person name="Yang C.Y."/>
            <person name="Yang C.Y."/>
            <person name="Chiang Y.R."/>
        </authorList>
    </citation>
    <scope>NUCLEOTIDE SEQUENCE [LARGE SCALE GENOMIC DNA]</scope>
    <source>
        <strain evidence="1 2">DSM 13999</strain>
    </source>
</reference>
<dbReference type="InterPro" id="IPR013149">
    <property type="entry name" value="ADH-like_C"/>
</dbReference>
<dbReference type="AlphaFoldDB" id="A0A656Z967"/>
<accession>A0A656Z967</accession>
<dbReference type="GO" id="GO:0070402">
    <property type="term" value="F:NADPH binding"/>
    <property type="evidence" value="ECO:0007669"/>
    <property type="project" value="TreeGrafter"/>
</dbReference>
<dbReference type="OrthoDB" id="9780520at2"/>
<dbReference type="InterPro" id="IPR011032">
    <property type="entry name" value="GroES-like_sf"/>
</dbReference>
<evidence type="ECO:0000313" key="2">
    <source>
        <dbReference type="Proteomes" id="UP000243416"/>
    </source>
</evidence>
<dbReference type="InterPro" id="IPR020843">
    <property type="entry name" value="ER"/>
</dbReference>
<dbReference type="SUPFAM" id="SSF50129">
    <property type="entry name" value="GroES-like"/>
    <property type="match status" value="1"/>
</dbReference>
<dbReference type="InterPro" id="IPR013154">
    <property type="entry name" value="ADH-like_N"/>
</dbReference>
<gene>
    <name evidence="1" type="ORF">ACY05_01775</name>
</gene>
<dbReference type="InterPro" id="IPR014189">
    <property type="entry name" value="Quinone_OxRdtase_PIG3"/>
</dbReference>
<dbReference type="GO" id="GO:0016651">
    <property type="term" value="F:oxidoreductase activity, acting on NAD(P)H"/>
    <property type="evidence" value="ECO:0007669"/>
    <property type="project" value="TreeGrafter"/>
</dbReference>
<dbReference type="PANTHER" id="PTHR48106:SF8">
    <property type="entry name" value="OS02G0805600 PROTEIN"/>
    <property type="match status" value="1"/>
</dbReference>
<organism evidence="1 2">
    <name type="scientific">Sterolibacterium denitrificans</name>
    <dbReference type="NCBI Taxonomy" id="157592"/>
    <lineage>
        <taxon>Bacteria</taxon>
        <taxon>Pseudomonadati</taxon>
        <taxon>Pseudomonadota</taxon>
        <taxon>Betaproteobacteria</taxon>
        <taxon>Nitrosomonadales</taxon>
        <taxon>Sterolibacteriaceae</taxon>
        <taxon>Sterolibacterium</taxon>
    </lineage>
</organism>
<dbReference type="Proteomes" id="UP000243416">
    <property type="component" value="Unassembled WGS sequence"/>
</dbReference>
<dbReference type="SMART" id="SM00829">
    <property type="entry name" value="PKS_ER"/>
    <property type="match status" value="1"/>
</dbReference>
<keyword evidence="2" id="KW-1185">Reference proteome</keyword>
<dbReference type="RefSeq" id="WP_067169963.1">
    <property type="nucleotide sequence ID" value="NZ_LFZK01000001.1"/>
</dbReference>
<dbReference type="SUPFAM" id="SSF51735">
    <property type="entry name" value="NAD(P)-binding Rossmann-fold domains"/>
    <property type="match status" value="1"/>
</dbReference>
<name>A0A656Z967_9PROT</name>
<dbReference type="Pfam" id="PF00107">
    <property type="entry name" value="ADH_zinc_N"/>
    <property type="match status" value="1"/>
</dbReference>
<evidence type="ECO:0000313" key="1">
    <source>
        <dbReference type="EMBL" id="KYC29291.1"/>
    </source>
</evidence>
<dbReference type="Pfam" id="PF08240">
    <property type="entry name" value="ADH_N"/>
    <property type="match status" value="1"/>
</dbReference>
<dbReference type="EMBL" id="LFZK01000001">
    <property type="protein sequence ID" value="KYC29291.1"/>
    <property type="molecule type" value="Genomic_DNA"/>
</dbReference>
<sequence length="328" mass="34927">MRYISHGEGGSAEVLRLVEGEQPRPGAGEILIEVGYAGVNRPDLLQRAGLYPPPADASPLLGLEVAGRVAAVGDEVTEWQVGDRVAALTPGGGYASHCLAPAAHALPVAEEMSLATAAALPETWFTVWANLIDLGQLKAGERLLVHGGASGIGLAAIQLARHVGAEVFVTVGSTEKQTFCEAFGAHHVINYREEDFLARIREITAGEGVDVVLDMVGGDYLQKDLGALRRDGRLVLIAFLEGSKTHFDFMPVMMKRLHITGSTMRSRTRGEKAAIRDALARTVWPALGAGLLKTHVCARFPLAQAAEAHRLMESGRHIGKIVLEVGGE</sequence>
<dbReference type="NCBIfam" id="TIGR02824">
    <property type="entry name" value="quinone_pig3"/>
    <property type="match status" value="1"/>
</dbReference>
<dbReference type="Gene3D" id="3.90.180.10">
    <property type="entry name" value="Medium-chain alcohol dehydrogenases, catalytic domain"/>
    <property type="match status" value="1"/>
</dbReference>
<dbReference type="InterPro" id="IPR036291">
    <property type="entry name" value="NAD(P)-bd_dom_sf"/>
</dbReference>
<dbReference type="CDD" id="cd05276">
    <property type="entry name" value="p53_inducible_oxidoreductase"/>
    <property type="match status" value="1"/>
</dbReference>
<dbReference type="PANTHER" id="PTHR48106">
    <property type="entry name" value="QUINONE OXIDOREDUCTASE PIG3-RELATED"/>
    <property type="match status" value="1"/>
</dbReference>
<dbReference type="Gene3D" id="3.40.50.720">
    <property type="entry name" value="NAD(P)-binding Rossmann-like Domain"/>
    <property type="match status" value="1"/>
</dbReference>
<proteinExistence type="predicted"/>